<dbReference type="EMBL" id="JBBWWQ010000017">
    <property type="protein sequence ID" value="KAK8923755.1"/>
    <property type="molecule type" value="Genomic_DNA"/>
</dbReference>
<comment type="caution">
    <text evidence="1">The sequence shown here is derived from an EMBL/GenBank/DDBJ whole genome shotgun (WGS) entry which is preliminary data.</text>
</comment>
<dbReference type="AlphaFoldDB" id="A0AAP0FXZ4"/>
<evidence type="ECO:0000313" key="1">
    <source>
        <dbReference type="EMBL" id="KAK8923755.1"/>
    </source>
</evidence>
<proteinExistence type="predicted"/>
<reference evidence="1 2" key="1">
    <citation type="journal article" date="2022" name="Nat. Plants">
        <title>Genomes of leafy and leafless Platanthera orchids illuminate the evolution of mycoheterotrophy.</title>
        <authorList>
            <person name="Li M.H."/>
            <person name="Liu K.W."/>
            <person name="Li Z."/>
            <person name="Lu H.C."/>
            <person name="Ye Q.L."/>
            <person name="Zhang D."/>
            <person name="Wang J.Y."/>
            <person name="Li Y.F."/>
            <person name="Zhong Z.M."/>
            <person name="Liu X."/>
            <person name="Yu X."/>
            <person name="Liu D.K."/>
            <person name="Tu X.D."/>
            <person name="Liu B."/>
            <person name="Hao Y."/>
            <person name="Liao X.Y."/>
            <person name="Jiang Y.T."/>
            <person name="Sun W.H."/>
            <person name="Chen J."/>
            <person name="Chen Y.Q."/>
            <person name="Ai Y."/>
            <person name="Zhai J.W."/>
            <person name="Wu S.S."/>
            <person name="Zhou Z."/>
            <person name="Hsiao Y.Y."/>
            <person name="Wu W.L."/>
            <person name="Chen Y.Y."/>
            <person name="Lin Y.F."/>
            <person name="Hsu J.L."/>
            <person name="Li C.Y."/>
            <person name="Wang Z.W."/>
            <person name="Zhao X."/>
            <person name="Zhong W.Y."/>
            <person name="Ma X.K."/>
            <person name="Ma L."/>
            <person name="Huang J."/>
            <person name="Chen G.Z."/>
            <person name="Huang M.Z."/>
            <person name="Huang L."/>
            <person name="Peng D.H."/>
            <person name="Luo Y.B."/>
            <person name="Zou S.Q."/>
            <person name="Chen S.P."/>
            <person name="Lan S."/>
            <person name="Tsai W.C."/>
            <person name="Van de Peer Y."/>
            <person name="Liu Z.J."/>
        </authorList>
    </citation>
    <scope>NUCLEOTIDE SEQUENCE [LARGE SCALE GENOMIC DNA]</scope>
    <source>
        <strain evidence="1">Lor287</strain>
    </source>
</reference>
<dbReference type="Proteomes" id="UP001418222">
    <property type="component" value="Unassembled WGS sequence"/>
</dbReference>
<gene>
    <name evidence="1" type="ORF">KSP39_PZI019271</name>
</gene>
<accession>A0AAP0FXZ4</accession>
<protein>
    <submittedName>
        <fullName evidence="1">Uncharacterized protein</fullName>
    </submittedName>
</protein>
<sequence>MAAVYNLFIINKSGVSSSTRIMGQLREWAQMIACGSRAFGTRCMPSPSSSPPP</sequence>
<organism evidence="1 2">
    <name type="scientific">Platanthera zijinensis</name>
    <dbReference type="NCBI Taxonomy" id="2320716"/>
    <lineage>
        <taxon>Eukaryota</taxon>
        <taxon>Viridiplantae</taxon>
        <taxon>Streptophyta</taxon>
        <taxon>Embryophyta</taxon>
        <taxon>Tracheophyta</taxon>
        <taxon>Spermatophyta</taxon>
        <taxon>Magnoliopsida</taxon>
        <taxon>Liliopsida</taxon>
        <taxon>Asparagales</taxon>
        <taxon>Orchidaceae</taxon>
        <taxon>Orchidoideae</taxon>
        <taxon>Orchideae</taxon>
        <taxon>Orchidinae</taxon>
        <taxon>Platanthera</taxon>
    </lineage>
</organism>
<name>A0AAP0FXZ4_9ASPA</name>
<keyword evidence="2" id="KW-1185">Reference proteome</keyword>
<evidence type="ECO:0000313" key="2">
    <source>
        <dbReference type="Proteomes" id="UP001418222"/>
    </source>
</evidence>